<evidence type="ECO:0000259" key="1">
    <source>
        <dbReference type="Pfam" id="PF13700"/>
    </source>
</evidence>
<evidence type="ECO:0000313" key="2">
    <source>
        <dbReference type="EMBL" id="RNJ41492.1"/>
    </source>
</evidence>
<accession>A0A3M9X181</accession>
<proteinExistence type="predicted"/>
<reference evidence="2 3" key="1">
    <citation type="journal article" date="2018" name="Mol. Plant Microbe Interact.">
        <title>Taxonomically Different Co-Microsymbionts of a Relict Legume, Oxytropis popoviana, Have Complementary Sets of Symbiotic Genes and Together Increase the Efficiency of Plant Nodulation.</title>
        <authorList>
            <person name="Safronova V."/>
            <person name="Belimov A."/>
            <person name="Sazanova A."/>
            <person name="Chirak E."/>
            <person name="Verkhozina A."/>
            <person name="Kuznetsova I."/>
            <person name="Andronov E."/>
            <person name="Puhalsky J."/>
            <person name="Tikhonovich I."/>
        </authorList>
    </citation>
    <scope>NUCLEOTIDE SEQUENCE [LARGE SCALE GENOMIC DNA]</scope>
    <source>
        <strain evidence="2 3">Opo-235</strain>
    </source>
</reference>
<feature type="domain" description="DUF4158" evidence="1">
    <location>
        <begin position="32"/>
        <end position="126"/>
    </location>
</feature>
<organism evidence="2 3">
    <name type="scientific">Mesorhizobium japonicum</name>
    <dbReference type="NCBI Taxonomy" id="2066070"/>
    <lineage>
        <taxon>Bacteria</taxon>
        <taxon>Pseudomonadati</taxon>
        <taxon>Pseudomonadota</taxon>
        <taxon>Alphaproteobacteria</taxon>
        <taxon>Hyphomicrobiales</taxon>
        <taxon>Phyllobacteriaceae</taxon>
        <taxon>Mesorhizobium</taxon>
    </lineage>
</organism>
<protein>
    <recommendedName>
        <fullName evidence="1">DUF4158 domain-containing protein</fullName>
    </recommendedName>
</protein>
<evidence type="ECO:0000313" key="3">
    <source>
        <dbReference type="Proteomes" id="UP000275436"/>
    </source>
</evidence>
<dbReference type="Pfam" id="PF13700">
    <property type="entry name" value="DUF4158"/>
    <property type="match status" value="1"/>
</dbReference>
<dbReference type="EMBL" id="QKOD01000018">
    <property type="protein sequence ID" value="RNJ41492.1"/>
    <property type="molecule type" value="Genomic_DNA"/>
</dbReference>
<name>A0A3M9X181_9HYPH</name>
<dbReference type="InterPro" id="IPR025296">
    <property type="entry name" value="DUF4158"/>
</dbReference>
<dbReference type="Proteomes" id="UP000275436">
    <property type="component" value="Unassembled WGS sequence"/>
</dbReference>
<dbReference type="AlphaFoldDB" id="A0A3M9X181"/>
<comment type="caution">
    <text evidence="2">The sequence shown here is derived from an EMBL/GenBank/DDBJ whole genome shotgun (WGS) entry which is preliminary data.</text>
</comment>
<sequence length="190" mass="20250">MRTPPAPAEQAELRRSTLHDATNGAALVGQRAATAVTDYLAAQLGIDARPLPPLCTSGTDALRSQPIVDGLPGLRTASRDDRRAALLAAIDVAANGDHGLPIATAVIAEFRKRNALLPSLHSIEKIGLGGRAIARRRAEKELVEGIPPDRLTRAVSTTGQVQPAMDDPLIAKKHTYWESNGQVTRHVRVT</sequence>
<gene>
    <name evidence="2" type="ORF">DNR46_33070</name>
</gene>